<dbReference type="RefSeq" id="WP_105483605.1">
    <property type="nucleotide sequence ID" value="NZ_NIGF01000007.1"/>
</dbReference>
<sequence>MNEQAGTQLFALMVAGGVAGWVRFDAQKRGFKAGAAIGWSVGVFLVMIVFLPLYLWARRNSPLPEGALQTPLAPIAGVPCPYCGYENAGSPDYCAKCGRQLRSSTEIHR</sequence>
<comment type="caution">
    <text evidence="2">The sequence shown here is derived from an EMBL/GenBank/DDBJ whole genome shotgun (WGS) entry which is preliminary data.</text>
</comment>
<evidence type="ECO:0008006" key="4">
    <source>
        <dbReference type="Google" id="ProtNLM"/>
    </source>
</evidence>
<gene>
    <name evidence="2" type="ORF">B1R32_107166</name>
</gene>
<feature type="transmembrane region" description="Helical" evidence="1">
    <location>
        <begin position="36"/>
        <end position="57"/>
    </location>
</feature>
<dbReference type="EMBL" id="NIGF01000007">
    <property type="protein sequence ID" value="PQV64140.1"/>
    <property type="molecule type" value="Genomic_DNA"/>
</dbReference>
<keyword evidence="1" id="KW-0472">Membrane</keyword>
<evidence type="ECO:0000313" key="3">
    <source>
        <dbReference type="Proteomes" id="UP000237684"/>
    </source>
</evidence>
<dbReference type="OrthoDB" id="1786883at2"/>
<dbReference type="Proteomes" id="UP000237684">
    <property type="component" value="Unassembled WGS sequence"/>
</dbReference>
<dbReference type="InParanoid" id="A0A2S8STM0"/>
<organism evidence="2 3">
    <name type="scientific">Abditibacterium utsteinense</name>
    <dbReference type="NCBI Taxonomy" id="1960156"/>
    <lineage>
        <taxon>Bacteria</taxon>
        <taxon>Pseudomonadati</taxon>
        <taxon>Abditibacteriota</taxon>
        <taxon>Abditibacteriia</taxon>
        <taxon>Abditibacteriales</taxon>
        <taxon>Abditibacteriaceae</taxon>
        <taxon>Abditibacterium</taxon>
    </lineage>
</organism>
<evidence type="ECO:0000256" key="1">
    <source>
        <dbReference type="SAM" id="Phobius"/>
    </source>
</evidence>
<name>A0A2S8STM0_9BACT</name>
<keyword evidence="1" id="KW-1133">Transmembrane helix</keyword>
<proteinExistence type="predicted"/>
<keyword evidence="1" id="KW-0812">Transmembrane</keyword>
<keyword evidence="3" id="KW-1185">Reference proteome</keyword>
<protein>
    <recommendedName>
        <fullName evidence="4">Zinc-ribbon domain-containing protein</fullName>
    </recommendedName>
</protein>
<accession>A0A2S8STM0</accession>
<dbReference type="AlphaFoldDB" id="A0A2S8STM0"/>
<reference evidence="2 3" key="1">
    <citation type="journal article" date="2018" name="Syst. Appl. Microbiol.">
        <title>Abditibacterium utsteinense sp. nov., the first cultivated member of candidate phylum FBP, isolated from ice-free Antarctic soil samples.</title>
        <authorList>
            <person name="Tahon G."/>
            <person name="Tytgat B."/>
            <person name="Lebbe L."/>
            <person name="Carlier A."/>
            <person name="Willems A."/>
        </authorList>
    </citation>
    <scope>NUCLEOTIDE SEQUENCE [LARGE SCALE GENOMIC DNA]</scope>
    <source>
        <strain evidence="2 3">LMG 29911</strain>
    </source>
</reference>
<feature type="transmembrane region" description="Helical" evidence="1">
    <location>
        <begin position="6"/>
        <end position="24"/>
    </location>
</feature>
<evidence type="ECO:0000313" key="2">
    <source>
        <dbReference type="EMBL" id="PQV64140.1"/>
    </source>
</evidence>